<organism evidence="5 6">
    <name type="scientific">Ideonella azotifigens</name>
    <dbReference type="NCBI Taxonomy" id="513160"/>
    <lineage>
        <taxon>Bacteria</taxon>
        <taxon>Pseudomonadati</taxon>
        <taxon>Pseudomonadota</taxon>
        <taxon>Betaproteobacteria</taxon>
        <taxon>Burkholderiales</taxon>
        <taxon>Sphaerotilaceae</taxon>
        <taxon>Ideonella</taxon>
    </lineage>
</organism>
<dbReference type="InterPro" id="IPR046335">
    <property type="entry name" value="LacI/GalR-like_sensor"/>
</dbReference>
<feature type="domain" description="HTH lacI-type" evidence="4">
    <location>
        <begin position="21"/>
        <end position="75"/>
    </location>
</feature>
<dbReference type="RefSeq" id="WP_141289072.1">
    <property type="nucleotide sequence ID" value="NZ_BAAAEW010000003.1"/>
</dbReference>
<dbReference type="Pfam" id="PF00356">
    <property type="entry name" value="LacI"/>
    <property type="match status" value="1"/>
</dbReference>
<dbReference type="PROSITE" id="PS50932">
    <property type="entry name" value="HTH_LACI_2"/>
    <property type="match status" value="1"/>
</dbReference>
<evidence type="ECO:0000256" key="1">
    <source>
        <dbReference type="ARBA" id="ARBA00023015"/>
    </source>
</evidence>
<sequence>MALPPSDPPPPPASTETRGAVTIHQVAALAGVSLMTVSRALNEPHRVAGPTLERVRAAIHRTGYVPNLAAGGLRSLKSRLVVALIPTTTGQLFAGMIGALSEALRERGIQLMIGESGYGAHREDDLLRAAIGRRPEGIFLTGVMHSEEGRRALQSCGIPIVETWDETEAPLDMLVGVSQVQLGSEVCRYLHGKGHRHLALISGDDPRAARRREGFLQTAAMLGLPPPVTHMLTAPTTHAQGRQAIDSLLRQAPPRIDAVFCSSDMLALGVLTQCRVMGVAVPGDLAVVGFGDLDFASSVVPALTTVRIDGDAIGRIAAAMLATRAEGLPVAKRRVEVGFTVVSRETA</sequence>
<proteinExistence type="predicted"/>
<dbReference type="InterPro" id="IPR010982">
    <property type="entry name" value="Lambda_DNA-bd_dom_sf"/>
</dbReference>
<evidence type="ECO:0000313" key="5">
    <source>
        <dbReference type="EMBL" id="GAA0741419.1"/>
    </source>
</evidence>
<dbReference type="InterPro" id="IPR000843">
    <property type="entry name" value="HTH_LacI"/>
</dbReference>
<dbReference type="Pfam" id="PF13377">
    <property type="entry name" value="Peripla_BP_3"/>
    <property type="match status" value="1"/>
</dbReference>
<keyword evidence="2 5" id="KW-0238">DNA-binding</keyword>
<dbReference type="SUPFAM" id="SSF47413">
    <property type="entry name" value="lambda repressor-like DNA-binding domains"/>
    <property type="match status" value="1"/>
</dbReference>
<evidence type="ECO:0000259" key="4">
    <source>
        <dbReference type="PROSITE" id="PS50932"/>
    </source>
</evidence>
<protein>
    <submittedName>
        <fullName evidence="5">LacI family DNA-binding transcriptional regulator</fullName>
    </submittedName>
</protein>
<accession>A0ABN1JK77</accession>
<dbReference type="GO" id="GO:0003677">
    <property type="term" value="F:DNA binding"/>
    <property type="evidence" value="ECO:0007669"/>
    <property type="project" value="UniProtKB-KW"/>
</dbReference>
<reference evidence="5 6" key="1">
    <citation type="journal article" date="2019" name="Int. J. Syst. Evol. Microbiol.">
        <title>The Global Catalogue of Microorganisms (GCM) 10K type strain sequencing project: providing services to taxonomists for standard genome sequencing and annotation.</title>
        <authorList>
            <consortium name="The Broad Institute Genomics Platform"/>
            <consortium name="The Broad Institute Genome Sequencing Center for Infectious Disease"/>
            <person name="Wu L."/>
            <person name="Ma J."/>
        </authorList>
    </citation>
    <scope>NUCLEOTIDE SEQUENCE [LARGE SCALE GENOMIC DNA]</scope>
    <source>
        <strain evidence="5 6">JCM 15503</strain>
    </source>
</reference>
<keyword evidence="6" id="KW-1185">Reference proteome</keyword>
<dbReference type="SUPFAM" id="SSF53822">
    <property type="entry name" value="Periplasmic binding protein-like I"/>
    <property type="match status" value="1"/>
</dbReference>
<dbReference type="Proteomes" id="UP001500279">
    <property type="component" value="Unassembled WGS sequence"/>
</dbReference>
<dbReference type="Gene3D" id="3.40.50.2300">
    <property type="match status" value="2"/>
</dbReference>
<dbReference type="EMBL" id="BAAAEW010000003">
    <property type="protein sequence ID" value="GAA0741419.1"/>
    <property type="molecule type" value="Genomic_DNA"/>
</dbReference>
<evidence type="ECO:0000313" key="6">
    <source>
        <dbReference type="Proteomes" id="UP001500279"/>
    </source>
</evidence>
<keyword evidence="3" id="KW-0804">Transcription</keyword>
<keyword evidence="1" id="KW-0805">Transcription regulation</keyword>
<dbReference type="SMART" id="SM00354">
    <property type="entry name" value="HTH_LACI"/>
    <property type="match status" value="1"/>
</dbReference>
<dbReference type="PANTHER" id="PTHR30146:SF33">
    <property type="entry name" value="TRANSCRIPTIONAL REGULATOR"/>
    <property type="match status" value="1"/>
</dbReference>
<dbReference type="CDD" id="cd01575">
    <property type="entry name" value="PBP1_GntR"/>
    <property type="match status" value="1"/>
</dbReference>
<evidence type="ECO:0000256" key="2">
    <source>
        <dbReference type="ARBA" id="ARBA00023125"/>
    </source>
</evidence>
<dbReference type="PANTHER" id="PTHR30146">
    <property type="entry name" value="LACI-RELATED TRANSCRIPTIONAL REPRESSOR"/>
    <property type="match status" value="1"/>
</dbReference>
<comment type="caution">
    <text evidence="5">The sequence shown here is derived from an EMBL/GenBank/DDBJ whole genome shotgun (WGS) entry which is preliminary data.</text>
</comment>
<dbReference type="InterPro" id="IPR028082">
    <property type="entry name" value="Peripla_BP_I"/>
</dbReference>
<evidence type="ECO:0000256" key="3">
    <source>
        <dbReference type="ARBA" id="ARBA00023163"/>
    </source>
</evidence>
<dbReference type="CDD" id="cd01392">
    <property type="entry name" value="HTH_LacI"/>
    <property type="match status" value="1"/>
</dbReference>
<gene>
    <name evidence="5" type="ORF">GCM10009107_03960</name>
</gene>
<dbReference type="Gene3D" id="1.10.260.40">
    <property type="entry name" value="lambda repressor-like DNA-binding domains"/>
    <property type="match status" value="1"/>
</dbReference>
<name>A0ABN1JK77_9BURK</name>